<feature type="domain" description="AAA+ ATPase" evidence="4">
    <location>
        <begin position="213"/>
        <end position="349"/>
    </location>
</feature>
<keyword evidence="8" id="KW-1185">Reference proteome</keyword>
<dbReference type="SUPFAM" id="SSF50692">
    <property type="entry name" value="ADC-like"/>
    <property type="match status" value="1"/>
</dbReference>
<dbReference type="Gene3D" id="3.10.330.10">
    <property type="match status" value="1"/>
</dbReference>
<evidence type="ECO:0000259" key="4">
    <source>
        <dbReference type="SMART" id="SM00382"/>
    </source>
</evidence>
<dbReference type="InterPro" id="IPR003593">
    <property type="entry name" value="AAA+_ATPase"/>
</dbReference>
<dbReference type="InterPro" id="IPR050168">
    <property type="entry name" value="AAA_ATPase_domain"/>
</dbReference>
<dbReference type="PANTHER" id="PTHR23077:SF171">
    <property type="entry name" value="NUCLEAR VALOSIN-CONTAINING PROTEIN-LIKE"/>
    <property type="match status" value="1"/>
</dbReference>
<dbReference type="Pfam" id="PF02359">
    <property type="entry name" value="CDC48_N"/>
    <property type="match status" value="1"/>
</dbReference>
<gene>
    <name evidence="7" type="primary">ftsH_4</name>
    <name evidence="7" type="ORF">SPACI_015210</name>
</gene>
<feature type="domain" description="CDC48 N-terminal subdomain" evidence="6">
    <location>
        <begin position="6"/>
        <end position="91"/>
    </location>
</feature>
<accession>A0ABZ3IZT6</accession>
<dbReference type="Gene3D" id="1.10.8.60">
    <property type="match status" value="2"/>
</dbReference>
<evidence type="ECO:0000256" key="1">
    <source>
        <dbReference type="ARBA" id="ARBA00022741"/>
    </source>
</evidence>
<dbReference type="Proteomes" id="UP000216052">
    <property type="component" value="Chromosome"/>
</dbReference>
<keyword evidence="7" id="KW-0378">Hydrolase</keyword>
<evidence type="ECO:0000259" key="5">
    <source>
        <dbReference type="SMART" id="SM01072"/>
    </source>
</evidence>
<keyword evidence="7" id="KW-0482">Metalloprotease</keyword>
<name>A0ABZ3IZT6_SPOA4</name>
<organism evidence="7 8">
    <name type="scientific">Sporomusa acidovorans (strain ATCC 49682 / DSM 3132 / Mol)</name>
    <dbReference type="NCBI Taxonomy" id="1123286"/>
    <lineage>
        <taxon>Bacteria</taxon>
        <taxon>Bacillati</taxon>
        <taxon>Bacillota</taxon>
        <taxon>Negativicutes</taxon>
        <taxon>Selenomonadales</taxon>
        <taxon>Sporomusaceae</taxon>
        <taxon>Sporomusa</taxon>
    </lineage>
</organism>
<dbReference type="InterPro" id="IPR027417">
    <property type="entry name" value="P-loop_NTPase"/>
</dbReference>
<evidence type="ECO:0000256" key="3">
    <source>
        <dbReference type="RuleBase" id="RU003651"/>
    </source>
</evidence>
<evidence type="ECO:0000259" key="6">
    <source>
        <dbReference type="SMART" id="SM01073"/>
    </source>
</evidence>
<dbReference type="InterPro" id="IPR004201">
    <property type="entry name" value="Cdc48_dom2"/>
</dbReference>
<dbReference type="Gene3D" id="3.40.50.300">
    <property type="entry name" value="P-loop containing nucleotide triphosphate hydrolases"/>
    <property type="match status" value="2"/>
</dbReference>
<dbReference type="EC" id="3.4.24.-" evidence="7"/>
<sequence length="721" mass="79838">MEKTLSFRVADAMPEDVGMGYIRIDNAEMEKLEVIIGDIVEIQGRKTTVAKIVPCFSQFKNQNIAQVESIIRENAGVGIDERITVKKTVRQPAHTLVLSPLDVTIDFSDAQDIKHLERVLSGLVFVTGDKVKVNLAGARSQYFTVIGTAPQGPVIVNNATKLKVTKADASEDRSLRASYEDVGGLDKELQRIREMVELPLKYPEIFRQLGVEAPKGVLLYGPPGTGKTLTARAVASETNATFMHVNGPEIINKFYGESEARLREIFETAQRRAPAIIFIDEIDAIAPRRTDVIGDVEKRVVAQLLALMDGLKNRGQVIVIGATNVPDMVDPALRRPGRFDRELSINPPDRFGRLKILKIHTRSMRIDSTVNLEKLAQMTHGFVGADIAILCKEAGMNAVRRLLPAIDFTAELQEEELAKLTISMNDFYAAFQEVEPTATREFFSERPNTRWEQVGGLDEIKKNLQAMIEMPLQHAELFKEIKYNMPKGFLLTGKPGTGKTLLVKALASSSEAHFISVDAATLNSRWFGEAEKGLRLIFKRAKQIAPCILFFDEVDALAPVRAVTDRNGTDRLVSQLLLELDSLMDSANVIVVAATNRPDMVDPALMRPGRFDYIVELPMPCKTERLEIFSIHTNKFPLADDVHLNDLADATEGATGSDIEAICKYASMSAMKRYVSQTQSVAAESGDFKIVGEDFSYGLRQVSKKITADFLPTGVVAKDTR</sequence>
<comment type="similarity">
    <text evidence="3">Belongs to the AAA ATPase family.</text>
</comment>
<dbReference type="InterPro" id="IPR041569">
    <property type="entry name" value="AAA_lid_3"/>
</dbReference>
<dbReference type="InterPro" id="IPR003959">
    <property type="entry name" value="ATPase_AAA_core"/>
</dbReference>
<dbReference type="InterPro" id="IPR009010">
    <property type="entry name" value="Asp_de-COase-like_dom_sf"/>
</dbReference>
<evidence type="ECO:0000313" key="8">
    <source>
        <dbReference type="Proteomes" id="UP000216052"/>
    </source>
</evidence>
<keyword evidence="2 3" id="KW-0067">ATP-binding</keyword>
<evidence type="ECO:0000256" key="2">
    <source>
        <dbReference type="ARBA" id="ARBA00022840"/>
    </source>
</evidence>
<dbReference type="SUPFAM" id="SSF52540">
    <property type="entry name" value="P-loop containing nucleoside triphosphate hydrolases"/>
    <property type="match status" value="2"/>
</dbReference>
<dbReference type="SMART" id="SM01073">
    <property type="entry name" value="CDC48_N"/>
    <property type="match status" value="1"/>
</dbReference>
<dbReference type="Pfam" id="PF02933">
    <property type="entry name" value="CDC48_2"/>
    <property type="match status" value="1"/>
</dbReference>
<feature type="domain" description="CDC48" evidence="5">
    <location>
        <begin position="106"/>
        <end position="171"/>
    </location>
</feature>
<dbReference type="GO" id="GO:0008237">
    <property type="term" value="F:metallopeptidase activity"/>
    <property type="evidence" value="ECO:0007669"/>
    <property type="project" value="UniProtKB-KW"/>
</dbReference>
<dbReference type="SMART" id="SM00382">
    <property type="entry name" value="AAA"/>
    <property type="match status" value="2"/>
</dbReference>
<dbReference type="InterPro" id="IPR003338">
    <property type="entry name" value="CDC4_N-term_subdom"/>
</dbReference>
<reference evidence="7" key="1">
    <citation type="submission" date="2024-05" db="EMBL/GenBank/DDBJ databases">
        <title>Isolation and characterization of Sporomusa carbonis sp. nov., a carboxydotrophic hydrogenogen in the genus of Sporomusa isolated from a charcoal burning pile.</title>
        <authorList>
            <person name="Boeer T."/>
            <person name="Rosenbaum F."/>
            <person name="Eysell L."/>
            <person name="Mueller V."/>
            <person name="Daniel R."/>
            <person name="Poehlein A."/>
        </authorList>
    </citation>
    <scope>NUCLEOTIDE SEQUENCE [LARGE SCALE GENOMIC DNA]</scope>
    <source>
        <strain evidence="7">DSM 3132</strain>
    </source>
</reference>
<keyword evidence="1 3" id="KW-0547">Nucleotide-binding</keyword>
<dbReference type="EMBL" id="CP155571">
    <property type="protein sequence ID" value="XFO71495.1"/>
    <property type="molecule type" value="Genomic_DNA"/>
</dbReference>
<dbReference type="RefSeq" id="WP_093797691.1">
    <property type="nucleotide sequence ID" value="NZ_CP155571.1"/>
</dbReference>
<feature type="domain" description="AAA+ ATPase" evidence="4">
    <location>
        <begin position="485"/>
        <end position="621"/>
    </location>
</feature>
<protein>
    <submittedName>
        <fullName evidence="7">ATP-dependent zinc metalloprotease FtsH</fullName>
        <ecNumber evidence="7">3.4.24.-</ecNumber>
    </submittedName>
</protein>
<dbReference type="InterPro" id="IPR003960">
    <property type="entry name" value="ATPase_AAA_CS"/>
</dbReference>
<dbReference type="Gene3D" id="2.40.40.20">
    <property type="match status" value="1"/>
</dbReference>
<dbReference type="Pfam" id="PF17862">
    <property type="entry name" value="AAA_lid_3"/>
    <property type="match status" value="2"/>
</dbReference>
<proteinExistence type="inferred from homology"/>
<evidence type="ECO:0000313" key="7">
    <source>
        <dbReference type="EMBL" id="XFO71495.1"/>
    </source>
</evidence>
<dbReference type="PROSITE" id="PS00674">
    <property type="entry name" value="AAA"/>
    <property type="match status" value="2"/>
</dbReference>
<dbReference type="InterPro" id="IPR005938">
    <property type="entry name" value="AAA_ATPase_CDC48"/>
</dbReference>
<dbReference type="NCBIfam" id="TIGR01243">
    <property type="entry name" value="CDC48"/>
    <property type="match status" value="1"/>
</dbReference>
<dbReference type="PANTHER" id="PTHR23077">
    <property type="entry name" value="AAA-FAMILY ATPASE"/>
    <property type="match status" value="1"/>
</dbReference>
<dbReference type="Pfam" id="PF00004">
    <property type="entry name" value="AAA"/>
    <property type="match status" value="2"/>
</dbReference>
<dbReference type="SMART" id="SM01072">
    <property type="entry name" value="CDC48_2"/>
    <property type="match status" value="1"/>
</dbReference>
<keyword evidence="7" id="KW-0645">Protease</keyword>